<dbReference type="PANTHER" id="PTHR37610">
    <property type="entry name" value="CCHC-TYPE DOMAIN-CONTAINING PROTEIN"/>
    <property type="match status" value="1"/>
</dbReference>
<dbReference type="PANTHER" id="PTHR37610:SF40">
    <property type="entry name" value="OS01G0909600 PROTEIN"/>
    <property type="match status" value="1"/>
</dbReference>
<evidence type="ECO:0000313" key="1">
    <source>
        <dbReference type="EMBL" id="KAJ9132934.1"/>
    </source>
</evidence>
<name>A0ABQ9KE56_HEVBR</name>
<reference evidence="1 2" key="1">
    <citation type="journal article" date="2023" name="Plant Biotechnol. J.">
        <title>Chromosome-level wild Hevea brasiliensis genome provides new tools for genomic-assisted breeding and valuable loci to elevate rubber yield.</title>
        <authorList>
            <person name="Cheng H."/>
            <person name="Song X."/>
            <person name="Hu Y."/>
            <person name="Wu T."/>
            <person name="Yang Q."/>
            <person name="An Z."/>
            <person name="Feng S."/>
            <person name="Deng Z."/>
            <person name="Wu W."/>
            <person name="Zeng X."/>
            <person name="Tu M."/>
            <person name="Wang X."/>
            <person name="Huang H."/>
        </authorList>
    </citation>
    <scope>NUCLEOTIDE SEQUENCE [LARGE SCALE GENOMIC DNA]</scope>
    <source>
        <strain evidence="1">MT/VB/25A 57/8</strain>
    </source>
</reference>
<accession>A0ABQ9KE56</accession>
<proteinExistence type="predicted"/>
<organism evidence="1 2">
    <name type="scientific">Hevea brasiliensis</name>
    <name type="common">Para rubber tree</name>
    <name type="synonym">Siphonia brasiliensis</name>
    <dbReference type="NCBI Taxonomy" id="3981"/>
    <lineage>
        <taxon>Eukaryota</taxon>
        <taxon>Viridiplantae</taxon>
        <taxon>Streptophyta</taxon>
        <taxon>Embryophyta</taxon>
        <taxon>Tracheophyta</taxon>
        <taxon>Spermatophyta</taxon>
        <taxon>Magnoliopsida</taxon>
        <taxon>eudicotyledons</taxon>
        <taxon>Gunneridae</taxon>
        <taxon>Pentapetalae</taxon>
        <taxon>rosids</taxon>
        <taxon>fabids</taxon>
        <taxon>Malpighiales</taxon>
        <taxon>Euphorbiaceae</taxon>
        <taxon>Crotonoideae</taxon>
        <taxon>Micrandreae</taxon>
        <taxon>Hevea</taxon>
    </lineage>
</organism>
<protein>
    <recommendedName>
        <fullName evidence="3">Retrotransposon gag domain-containing protein</fullName>
    </recommendedName>
</protein>
<sequence>MIIALRAKDKLGFINGKCEMPSVDSPLFERWQRVDSMVVSWILNTISKEIVESFWFTAFAKDLWDELKQCFGESNGPLLFQIKKDICAFTQGNKSLMAYFTKLKKMWDKQSCLRPFPACTCGASKAVAAIESEDRLIVEKQREVQNVVIESSETTAVMLARSQNFKKNNFRDISGPANNFKPSFKEYGKEDERFCNNCNTGGRMRDSCFKLIGYPDWYKEL</sequence>
<dbReference type="Proteomes" id="UP001174677">
    <property type="component" value="Unassembled WGS sequence"/>
</dbReference>
<dbReference type="EMBL" id="JARPOI010000019">
    <property type="protein sequence ID" value="KAJ9132934.1"/>
    <property type="molecule type" value="Genomic_DNA"/>
</dbReference>
<evidence type="ECO:0008006" key="3">
    <source>
        <dbReference type="Google" id="ProtNLM"/>
    </source>
</evidence>
<comment type="caution">
    <text evidence="1">The sequence shown here is derived from an EMBL/GenBank/DDBJ whole genome shotgun (WGS) entry which is preliminary data.</text>
</comment>
<gene>
    <name evidence="1" type="ORF">P3X46_033751</name>
</gene>
<keyword evidence="2" id="KW-1185">Reference proteome</keyword>
<evidence type="ECO:0000313" key="2">
    <source>
        <dbReference type="Proteomes" id="UP001174677"/>
    </source>
</evidence>